<dbReference type="GO" id="GO:0006633">
    <property type="term" value="P:fatty acid biosynthetic process"/>
    <property type="evidence" value="ECO:0007669"/>
    <property type="project" value="UniProtKB-UniRule"/>
</dbReference>
<dbReference type="GO" id="GO:0004315">
    <property type="term" value="F:3-oxoacyl-[acyl-carrier-protein] synthase activity"/>
    <property type="evidence" value="ECO:0007669"/>
    <property type="project" value="InterPro"/>
</dbReference>
<dbReference type="GO" id="GO:0033818">
    <property type="term" value="F:beta-ketoacyl-acyl-carrier-protein synthase III activity"/>
    <property type="evidence" value="ECO:0007669"/>
    <property type="project" value="UniProtKB-UniRule"/>
</dbReference>
<name>A0A926CYG5_9FIRM</name>
<accession>A0A926CYG5</accession>
<feature type="active site" evidence="9">
    <location>
        <position position="274"/>
    </location>
</feature>
<dbReference type="GO" id="GO:0005737">
    <property type="term" value="C:cytoplasm"/>
    <property type="evidence" value="ECO:0007669"/>
    <property type="project" value="UniProtKB-SubCell"/>
</dbReference>
<keyword evidence="3 9" id="KW-0808">Transferase</keyword>
<comment type="caution">
    <text evidence="12">The sequence shown here is derived from an EMBL/GenBank/DDBJ whole genome shotgun (WGS) entry which is preliminary data.</text>
</comment>
<evidence type="ECO:0000259" key="11">
    <source>
        <dbReference type="Pfam" id="PF08545"/>
    </source>
</evidence>
<keyword evidence="9" id="KW-0963">Cytoplasm</keyword>
<dbReference type="SUPFAM" id="SSF53901">
    <property type="entry name" value="Thiolase-like"/>
    <property type="match status" value="1"/>
</dbReference>
<comment type="subcellular location">
    <subcellularLocation>
        <location evidence="9">Cytoplasm</location>
    </subcellularLocation>
</comment>
<keyword evidence="6 9" id="KW-0275">Fatty acid biosynthesis</keyword>
<dbReference type="Proteomes" id="UP000654279">
    <property type="component" value="Unassembled WGS sequence"/>
</dbReference>
<comment type="pathway">
    <text evidence="9">Lipid metabolism; fatty acid biosynthesis.</text>
</comment>
<dbReference type="InterPro" id="IPR013747">
    <property type="entry name" value="ACP_syn_III_C"/>
</dbReference>
<comment type="subunit">
    <text evidence="9">Homodimer.</text>
</comment>
<proteinExistence type="inferred from homology"/>
<keyword evidence="4 9" id="KW-0276">Fatty acid metabolism</keyword>
<dbReference type="InterPro" id="IPR016039">
    <property type="entry name" value="Thiolase-like"/>
</dbReference>
<keyword evidence="8 9" id="KW-0012">Acyltransferase</keyword>
<dbReference type="NCBIfam" id="NF006829">
    <property type="entry name" value="PRK09352.1"/>
    <property type="match status" value="1"/>
</dbReference>
<evidence type="ECO:0000256" key="6">
    <source>
        <dbReference type="ARBA" id="ARBA00023160"/>
    </source>
</evidence>
<protein>
    <recommendedName>
        <fullName evidence="9">Beta-ketoacyl-[acyl-carrier-protein] synthase III</fullName>
        <shortName evidence="9">Beta-ketoacyl-ACP synthase III</shortName>
        <shortName evidence="9">KAS III</shortName>
        <ecNumber evidence="9">2.3.1.180</ecNumber>
    </recommendedName>
    <alternativeName>
        <fullName evidence="9">3-oxoacyl-[acyl-carrier-protein] synthase 3</fullName>
    </alternativeName>
    <alternativeName>
        <fullName evidence="9">3-oxoacyl-[acyl-carrier-protein] synthase III</fullName>
    </alternativeName>
</protein>
<dbReference type="RefSeq" id="WP_249284075.1">
    <property type="nucleotide sequence ID" value="NZ_JACRSO010000001.1"/>
</dbReference>
<dbReference type="InterPro" id="IPR013751">
    <property type="entry name" value="ACP_syn_III_N"/>
</dbReference>
<feature type="active site" evidence="9">
    <location>
        <position position="244"/>
    </location>
</feature>
<dbReference type="NCBIfam" id="TIGR00747">
    <property type="entry name" value="fabH"/>
    <property type="match status" value="1"/>
</dbReference>
<dbReference type="PANTHER" id="PTHR43091:SF1">
    <property type="entry name" value="BETA-KETOACYL-[ACYL-CARRIER-PROTEIN] SYNTHASE III, CHLOROPLASTIC"/>
    <property type="match status" value="1"/>
</dbReference>
<dbReference type="InterPro" id="IPR004655">
    <property type="entry name" value="FabH"/>
</dbReference>
<evidence type="ECO:0000256" key="9">
    <source>
        <dbReference type="HAMAP-Rule" id="MF_01815"/>
    </source>
</evidence>
<gene>
    <name evidence="9" type="primary">fabH</name>
    <name evidence="12" type="ORF">H8699_00980</name>
</gene>
<evidence type="ECO:0000256" key="2">
    <source>
        <dbReference type="ARBA" id="ARBA00022516"/>
    </source>
</evidence>
<dbReference type="PANTHER" id="PTHR43091">
    <property type="entry name" value="3-OXOACYL-[ACYL-CARRIER-PROTEIN] SYNTHASE"/>
    <property type="match status" value="1"/>
</dbReference>
<keyword evidence="5 9" id="KW-0443">Lipid metabolism</keyword>
<dbReference type="EMBL" id="JACRSO010000001">
    <property type="protein sequence ID" value="MBC8528012.1"/>
    <property type="molecule type" value="Genomic_DNA"/>
</dbReference>
<evidence type="ECO:0000256" key="4">
    <source>
        <dbReference type="ARBA" id="ARBA00022832"/>
    </source>
</evidence>
<dbReference type="CDD" id="cd00830">
    <property type="entry name" value="KAS_III"/>
    <property type="match status" value="1"/>
</dbReference>
<dbReference type="Gene3D" id="3.40.47.10">
    <property type="match status" value="1"/>
</dbReference>
<evidence type="ECO:0000256" key="1">
    <source>
        <dbReference type="ARBA" id="ARBA00008642"/>
    </source>
</evidence>
<evidence type="ECO:0000259" key="10">
    <source>
        <dbReference type="Pfam" id="PF08541"/>
    </source>
</evidence>
<comment type="function">
    <text evidence="9">Catalyzes the condensation reaction of fatty acid synthesis by the addition to an acyl acceptor of two carbons from malonyl-ACP. Catalyzes the first condensation reaction which initiates fatty acid synthesis and may therefore play a role in governing the total rate of fatty acid production. Possesses both acetoacetyl-ACP synthase and acetyl transacylase activities. Its substrate specificity determines the biosynthesis of branched-chain and/or straight-chain of fatty acids.</text>
</comment>
<evidence type="ECO:0000313" key="13">
    <source>
        <dbReference type="Proteomes" id="UP000654279"/>
    </source>
</evidence>
<comment type="catalytic activity">
    <reaction evidence="9">
        <text>malonyl-[ACP] + acetyl-CoA + H(+) = 3-oxobutanoyl-[ACP] + CO2 + CoA</text>
        <dbReference type="Rhea" id="RHEA:12080"/>
        <dbReference type="Rhea" id="RHEA-COMP:9623"/>
        <dbReference type="Rhea" id="RHEA-COMP:9625"/>
        <dbReference type="ChEBI" id="CHEBI:15378"/>
        <dbReference type="ChEBI" id="CHEBI:16526"/>
        <dbReference type="ChEBI" id="CHEBI:57287"/>
        <dbReference type="ChEBI" id="CHEBI:57288"/>
        <dbReference type="ChEBI" id="CHEBI:78449"/>
        <dbReference type="ChEBI" id="CHEBI:78450"/>
        <dbReference type="EC" id="2.3.1.180"/>
    </reaction>
</comment>
<organism evidence="12 13">
    <name type="scientific">Luoshenia tenuis</name>
    <dbReference type="NCBI Taxonomy" id="2763654"/>
    <lineage>
        <taxon>Bacteria</taxon>
        <taxon>Bacillati</taxon>
        <taxon>Bacillota</taxon>
        <taxon>Clostridia</taxon>
        <taxon>Christensenellales</taxon>
        <taxon>Christensenellaceae</taxon>
        <taxon>Luoshenia</taxon>
    </lineage>
</organism>
<reference evidence="12" key="1">
    <citation type="submission" date="2020-08" db="EMBL/GenBank/DDBJ databases">
        <title>Genome public.</title>
        <authorList>
            <person name="Liu C."/>
            <person name="Sun Q."/>
        </authorList>
    </citation>
    <scope>NUCLEOTIDE SEQUENCE</scope>
    <source>
        <strain evidence="12">NSJ-44</strain>
    </source>
</reference>
<evidence type="ECO:0000256" key="8">
    <source>
        <dbReference type="ARBA" id="ARBA00023315"/>
    </source>
</evidence>
<evidence type="ECO:0000256" key="7">
    <source>
        <dbReference type="ARBA" id="ARBA00023268"/>
    </source>
</evidence>
<feature type="domain" description="Beta-ketoacyl-[acyl-carrier-protein] synthase III C-terminal" evidence="10">
    <location>
        <begin position="228"/>
        <end position="317"/>
    </location>
</feature>
<evidence type="ECO:0000256" key="3">
    <source>
        <dbReference type="ARBA" id="ARBA00022679"/>
    </source>
</evidence>
<evidence type="ECO:0000313" key="12">
    <source>
        <dbReference type="EMBL" id="MBC8528012.1"/>
    </source>
</evidence>
<comment type="domain">
    <text evidence="9">The last Arg residue of the ACP-binding site is essential for the weak association between ACP/AcpP and FabH.</text>
</comment>
<feature type="domain" description="Beta-ketoacyl-[acyl-carrier-protein] synthase III N-terminal" evidence="11">
    <location>
        <begin position="104"/>
        <end position="171"/>
    </location>
</feature>
<dbReference type="EC" id="2.3.1.180" evidence="9"/>
<sequence length="318" mass="34339">MLRITGTGSALPETIVDNEALTGFLDTSDEWIRTRTGILQRHVTGDETLEELAIASARRAIDNAGISPEQIDMILCSSALHTYLTPGLSCIVQGAIGAPSCPCMDLNAACAGFLYALDVAQAYFMAGKAETILIVCAEETSCMVDWTDRATCVLFGDGAGSVIVQKGGQMGPVKMSTRCAPEFLQARLAPGNSPYKKNKLEPMPLYMNGQEVYKFAVSSSTADLRDVMAKAELTADDVRYFLLHQANMRILEAVRTRLKQPPEKFPHCIERCGNTSSASIPIILDELNRAGKINDGDWLAMSAFGAGLTNAACMLRWG</sequence>
<dbReference type="HAMAP" id="MF_01815">
    <property type="entry name" value="FabH"/>
    <property type="match status" value="1"/>
</dbReference>
<comment type="similarity">
    <text evidence="1 9">Belongs to the thiolase-like superfamily. FabH family.</text>
</comment>
<evidence type="ECO:0000256" key="5">
    <source>
        <dbReference type="ARBA" id="ARBA00023098"/>
    </source>
</evidence>
<dbReference type="Pfam" id="PF08545">
    <property type="entry name" value="ACP_syn_III"/>
    <property type="match status" value="1"/>
</dbReference>
<keyword evidence="7 9" id="KW-0511">Multifunctional enzyme</keyword>
<keyword evidence="13" id="KW-1185">Reference proteome</keyword>
<keyword evidence="2 9" id="KW-0444">Lipid biosynthesis</keyword>
<dbReference type="AlphaFoldDB" id="A0A926CYG5"/>
<feature type="active site" evidence="9">
    <location>
        <position position="110"/>
    </location>
</feature>
<dbReference type="Pfam" id="PF08541">
    <property type="entry name" value="ACP_syn_III_C"/>
    <property type="match status" value="1"/>
</dbReference>
<feature type="region of interest" description="ACP-binding" evidence="9">
    <location>
        <begin position="245"/>
        <end position="249"/>
    </location>
</feature>